<gene>
    <name evidence="9" type="ORF">EDC03_2495</name>
</gene>
<feature type="transmembrane region" description="Helical" evidence="6">
    <location>
        <begin position="201"/>
        <end position="220"/>
    </location>
</feature>
<evidence type="ECO:0000256" key="2">
    <source>
        <dbReference type="ARBA" id="ARBA00022475"/>
    </source>
</evidence>
<evidence type="ECO:0000259" key="7">
    <source>
        <dbReference type="PROSITE" id="PS50112"/>
    </source>
</evidence>
<dbReference type="InterPro" id="IPR000160">
    <property type="entry name" value="GGDEF_dom"/>
</dbReference>
<dbReference type="EMBL" id="RJKN01000006">
    <property type="protein sequence ID" value="ROP34677.1"/>
    <property type="molecule type" value="Genomic_DNA"/>
</dbReference>
<dbReference type="Gene3D" id="3.30.70.270">
    <property type="match status" value="1"/>
</dbReference>
<dbReference type="InterPro" id="IPR052155">
    <property type="entry name" value="Biofilm_reg_signaling"/>
</dbReference>
<accession>A0A3N1GWR2</accession>
<sequence>MTTDARRTTGRATATAGAAAGFAAVATAAVLHPALATLLWPSTGAAALWLLWSWRRPREVVLAGGLVVTTLVLLHAVAGRGPGYGLLAGVVVLLSAVVTAAVLDRLTGGRRELGRPGDLLALVLAAAAGGLVSSLVGPGLVRAASTEVPAFATSWLTRPALGSLLVLAVGLRVHASVVRYRRARAGRPVERPAALRALPTLRAAEGLVLVGLLGVAHAVAATSTTMSLAALTVLPLSVWAGLRLPTTWGALVALGNGVVLVALTTTGHGPLAGLDPVGREVTTQLLVAALVVVVLALALHRDGAARAVEAAERSRRSSAQHAEMLSAVVGSASEGVMVVDPAGRVVLENAAARRLLGVLPDSTACLRVSAFHLQDLDGRSLRPEERPIHRALQGVATTELELVVRRADGGRSRLVISASPLPGGRGAVATFHDVTAERRATARLAESERLFRRALESSPLGLLVLPLGDGPCTVRRTNPALDRLLGRTDLVGVDVAEVAEPTDRPVLAAALAEMAEGHEVRRLELRLRSPRGPVHARCAASVVEQPDGRREALLLLEDVTASRASEELLAHRAHHDALTGLPNRVLLAERLRDALRARQEEAVGPAAAGGRLGVVYVDLDGFKAVNDAEGHHVGDALLRDVAARLTGVVRPGDTVARIGGDELVVVCPGLGGEDDLALVASRVVDVLGAPYAPPARRHRVTASAGTALAGPDDDAAGLLRRADRAMYAAKRAGGDRWVPADATVAPLPPVDVATGPVPEALAG</sequence>
<keyword evidence="5 6" id="KW-0472">Membrane</keyword>
<comment type="subcellular location">
    <subcellularLocation>
        <location evidence="1">Cell membrane</location>
        <topology evidence="1">Multi-pass membrane protein</topology>
    </subcellularLocation>
</comment>
<dbReference type="Pfam" id="PF00990">
    <property type="entry name" value="GGDEF"/>
    <property type="match status" value="1"/>
</dbReference>
<dbReference type="InterPro" id="IPR035965">
    <property type="entry name" value="PAS-like_dom_sf"/>
</dbReference>
<dbReference type="InterPro" id="IPR043128">
    <property type="entry name" value="Rev_trsase/Diguanyl_cyclase"/>
</dbReference>
<evidence type="ECO:0000256" key="4">
    <source>
        <dbReference type="ARBA" id="ARBA00022989"/>
    </source>
</evidence>
<evidence type="ECO:0000259" key="8">
    <source>
        <dbReference type="PROSITE" id="PS50887"/>
    </source>
</evidence>
<dbReference type="SUPFAM" id="SSF55785">
    <property type="entry name" value="PYP-like sensor domain (PAS domain)"/>
    <property type="match status" value="2"/>
</dbReference>
<dbReference type="RefSeq" id="WP_123380565.1">
    <property type="nucleotide sequence ID" value="NZ_RJKN01000006.1"/>
</dbReference>
<keyword evidence="3 6" id="KW-0812">Transmembrane</keyword>
<dbReference type="PANTHER" id="PTHR44757:SF2">
    <property type="entry name" value="BIOFILM ARCHITECTURE MAINTENANCE PROTEIN MBAA"/>
    <property type="match status" value="1"/>
</dbReference>
<evidence type="ECO:0000256" key="5">
    <source>
        <dbReference type="ARBA" id="ARBA00023136"/>
    </source>
</evidence>
<dbReference type="Pfam" id="PF08448">
    <property type="entry name" value="PAS_4"/>
    <property type="match status" value="2"/>
</dbReference>
<dbReference type="CDD" id="cd00130">
    <property type="entry name" value="PAS"/>
    <property type="match status" value="2"/>
</dbReference>
<protein>
    <submittedName>
        <fullName evidence="9">PAS domain S-box-containing protein/diguanylate cyclase (GGDEF)-like protein</fullName>
    </submittedName>
</protein>
<dbReference type="SMART" id="SM00267">
    <property type="entry name" value="GGDEF"/>
    <property type="match status" value="1"/>
</dbReference>
<feature type="transmembrane region" description="Helical" evidence="6">
    <location>
        <begin position="119"/>
        <end position="140"/>
    </location>
</feature>
<dbReference type="InterPro" id="IPR013656">
    <property type="entry name" value="PAS_4"/>
</dbReference>
<evidence type="ECO:0000256" key="1">
    <source>
        <dbReference type="ARBA" id="ARBA00004651"/>
    </source>
</evidence>
<feature type="domain" description="GGDEF" evidence="8">
    <location>
        <begin position="610"/>
        <end position="742"/>
    </location>
</feature>
<dbReference type="Gene3D" id="3.30.450.20">
    <property type="entry name" value="PAS domain"/>
    <property type="match status" value="2"/>
</dbReference>
<dbReference type="AlphaFoldDB" id="A0A3N1GWR2"/>
<feature type="transmembrane region" description="Helical" evidence="6">
    <location>
        <begin position="281"/>
        <end position="299"/>
    </location>
</feature>
<organism evidence="9 10">
    <name type="scientific">Pseudokineococcus lusitanus</name>
    <dbReference type="NCBI Taxonomy" id="763993"/>
    <lineage>
        <taxon>Bacteria</taxon>
        <taxon>Bacillati</taxon>
        <taxon>Actinomycetota</taxon>
        <taxon>Actinomycetes</taxon>
        <taxon>Kineosporiales</taxon>
        <taxon>Kineosporiaceae</taxon>
        <taxon>Pseudokineococcus</taxon>
    </lineage>
</organism>
<dbReference type="InterPro" id="IPR029787">
    <property type="entry name" value="Nucleotide_cyclase"/>
</dbReference>
<evidence type="ECO:0000256" key="6">
    <source>
        <dbReference type="SAM" id="Phobius"/>
    </source>
</evidence>
<evidence type="ECO:0000313" key="10">
    <source>
        <dbReference type="Proteomes" id="UP000276232"/>
    </source>
</evidence>
<feature type="transmembrane region" description="Helical" evidence="6">
    <location>
        <begin position="38"/>
        <end position="54"/>
    </location>
</feature>
<dbReference type="NCBIfam" id="TIGR00229">
    <property type="entry name" value="sensory_box"/>
    <property type="match status" value="1"/>
</dbReference>
<feature type="transmembrane region" description="Helical" evidence="6">
    <location>
        <begin position="84"/>
        <end position="107"/>
    </location>
</feature>
<dbReference type="InterPro" id="IPR007895">
    <property type="entry name" value="MASE1"/>
</dbReference>
<dbReference type="CDD" id="cd01949">
    <property type="entry name" value="GGDEF"/>
    <property type="match status" value="1"/>
</dbReference>
<keyword evidence="10" id="KW-1185">Reference proteome</keyword>
<name>A0A3N1GWR2_9ACTN</name>
<dbReference type="InParanoid" id="A0A3N1GWR2"/>
<dbReference type="Pfam" id="PF05231">
    <property type="entry name" value="MASE1"/>
    <property type="match status" value="1"/>
</dbReference>
<evidence type="ECO:0000313" key="9">
    <source>
        <dbReference type="EMBL" id="ROP34677.1"/>
    </source>
</evidence>
<evidence type="ECO:0000256" key="3">
    <source>
        <dbReference type="ARBA" id="ARBA00022692"/>
    </source>
</evidence>
<dbReference type="GO" id="GO:0005886">
    <property type="term" value="C:plasma membrane"/>
    <property type="evidence" value="ECO:0007669"/>
    <property type="project" value="UniProtKB-SubCell"/>
</dbReference>
<feature type="transmembrane region" description="Helical" evidence="6">
    <location>
        <begin position="160"/>
        <end position="180"/>
    </location>
</feature>
<dbReference type="PANTHER" id="PTHR44757">
    <property type="entry name" value="DIGUANYLATE CYCLASE DGCP"/>
    <property type="match status" value="1"/>
</dbReference>
<dbReference type="OrthoDB" id="23692at2"/>
<dbReference type="SMART" id="SM00091">
    <property type="entry name" value="PAS"/>
    <property type="match status" value="2"/>
</dbReference>
<proteinExistence type="predicted"/>
<feature type="transmembrane region" description="Helical" evidence="6">
    <location>
        <begin position="249"/>
        <end position="269"/>
    </location>
</feature>
<keyword evidence="2" id="KW-1003">Cell membrane</keyword>
<reference evidence="9 10" key="1">
    <citation type="journal article" date="2015" name="Stand. Genomic Sci.">
        <title>Genomic Encyclopedia of Bacterial and Archaeal Type Strains, Phase III: the genomes of soil and plant-associated and newly described type strains.</title>
        <authorList>
            <person name="Whitman W.B."/>
            <person name="Woyke T."/>
            <person name="Klenk H.P."/>
            <person name="Zhou Y."/>
            <person name="Lilburn T.G."/>
            <person name="Beck B.J."/>
            <person name="De Vos P."/>
            <person name="Vandamme P."/>
            <person name="Eisen J.A."/>
            <person name="Garrity G."/>
            <person name="Hugenholtz P."/>
            <person name="Kyrpides N.C."/>
        </authorList>
    </citation>
    <scope>NUCLEOTIDE SEQUENCE [LARGE SCALE GENOMIC DNA]</scope>
    <source>
        <strain evidence="9 10">CECT 7306</strain>
    </source>
</reference>
<dbReference type="PROSITE" id="PS50887">
    <property type="entry name" value="GGDEF"/>
    <property type="match status" value="1"/>
</dbReference>
<comment type="caution">
    <text evidence="9">The sequence shown here is derived from an EMBL/GenBank/DDBJ whole genome shotgun (WGS) entry which is preliminary data.</text>
</comment>
<keyword evidence="4 6" id="KW-1133">Transmembrane helix</keyword>
<dbReference type="NCBIfam" id="TIGR00254">
    <property type="entry name" value="GGDEF"/>
    <property type="match status" value="1"/>
</dbReference>
<dbReference type="SUPFAM" id="SSF55073">
    <property type="entry name" value="Nucleotide cyclase"/>
    <property type="match status" value="1"/>
</dbReference>
<dbReference type="Proteomes" id="UP000276232">
    <property type="component" value="Unassembled WGS sequence"/>
</dbReference>
<dbReference type="InterPro" id="IPR000014">
    <property type="entry name" value="PAS"/>
</dbReference>
<dbReference type="PROSITE" id="PS50112">
    <property type="entry name" value="PAS"/>
    <property type="match status" value="1"/>
</dbReference>
<feature type="transmembrane region" description="Helical" evidence="6">
    <location>
        <begin position="61"/>
        <end position="78"/>
    </location>
</feature>
<feature type="transmembrane region" description="Helical" evidence="6">
    <location>
        <begin position="226"/>
        <end position="242"/>
    </location>
</feature>
<feature type="domain" description="PAS" evidence="7">
    <location>
        <begin position="321"/>
        <end position="362"/>
    </location>
</feature>